<dbReference type="PANTHER" id="PTHR43826:SF3">
    <property type="entry name" value="GLUCOSE-6-PHOSPHATE EXCHANGER SLC37A4"/>
    <property type="match status" value="1"/>
</dbReference>
<feature type="transmembrane region" description="Helical" evidence="6">
    <location>
        <begin position="262"/>
        <end position="283"/>
    </location>
</feature>
<protein>
    <submittedName>
        <fullName evidence="8">MFS transporter</fullName>
    </submittedName>
</protein>
<feature type="transmembrane region" description="Helical" evidence="6">
    <location>
        <begin position="226"/>
        <end position="250"/>
    </location>
</feature>
<dbReference type="PROSITE" id="PS50850">
    <property type="entry name" value="MFS"/>
    <property type="match status" value="1"/>
</dbReference>
<dbReference type="EMBL" id="CP038015">
    <property type="protein sequence ID" value="QBP40129.1"/>
    <property type="molecule type" value="Genomic_DNA"/>
</dbReference>
<feature type="domain" description="Major facilitator superfamily (MFS) profile" evidence="7">
    <location>
        <begin position="12"/>
        <end position="415"/>
    </location>
</feature>
<dbReference type="InterPro" id="IPR051337">
    <property type="entry name" value="OPA_Antiporter"/>
</dbReference>
<feature type="transmembrane region" description="Helical" evidence="6">
    <location>
        <begin position="295"/>
        <end position="312"/>
    </location>
</feature>
<keyword evidence="9" id="KW-1185">Reference proteome</keyword>
<dbReference type="GO" id="GO:0035435">
    <property type="term" value="P:phosphate ion transmembrane transport"/>
    <property type="evidence" value="ECO:0007669"/>
    <property type="project" value="TreeGrafter"/>
</dbReference>
<evidence type="ECO:0000313" key="8">
    <source>
        <dbReference type="EMBL" id="QBP40129.1"/>
    </source>
</evidence>
<keyword evidence="2" id="KW-0813">Transport</keyword>
<organism evidence="8 9">
    <name type="scientific">Paenisporosarcina antarctica</name>
    <dbReference type="NCBI Taxonomy" id="417367"/>
    <lineage>
        <taxon>Bacteria</taxon>
        <taxon>Bacillati</taxon>
        <taxon>Bacillota</taxon>
        <taxon>Bacilli</taxon>
        <taxon>Bacillales</taxon>
        <taxon>Caryophanaceae</taxon>
        <taxon>Paenisporosarcina</taxon>
    </lineage>
</organism>
<name>A0A4P6ZVT2_9BACL</name>
<dbReference type="AlphaFoldDB" id="A0A4P6ZVT2"/>
<feature type="transmembrane region" description="Helical" evidence="6">
    <location>
        <begin position="74"/>
        <end position="95"/>
    </location>
</feature>
<reference evidence="8 9" key="1">
    <citation type="submission" date="2019-03" db="EMBL/GenBank/DDBJ databases">
        <title>Complete genome sequence of Paenisporosarcina antarctica CGMCC 1.6503T.</title>
        <authorList>
            <person name="Rong J.-C."/>
            <person name="Chi N.-Y."/>
            <person name="Zhang Q.-F."/>
        </authorList>
    </citation>
    <scope>NUCLEOTIDE SEQUENCE [LARGE SCALE GENOMIC DNA]</scope>
    <source>
        <strain evidence="8 9">CGMCC 1.6503</strain>
    </source>
</reference>
<feature type="transmembrane region" description="Helical" evidence="6">
    <location>
        <begin position="7"/>
        <end position="23"/>
    </location>
</feature>
<feature type="transmembrane region" description="Helical" evidence="6">
    <location>
        <begin position="318"/>
        <end position="341"/>
    </location>
</feature>
<feature type="transmembrane region" description="Helical" evidence="6">
    <location>
        <begin position="393"/>
        <end position="411"/>
    </location>
</feature>
<dbReference type="RefSeq" id="WP_134208777.1">
    <property type="nucleotide sequence ID" value="NZ_CP038015.1"/>
</dbReference>
<gene>
    <name evidence="8" type="ORF">E2636_02715</name>
</gene>
<comment type="subcellular location">
    <subcellularLocation>
        <location evidence="1">Cell membrane</location>
        <topology evidence="1">Multi-pass membrane protein</topology>
    </subcellularLocation>
</comment>
<dbReference type="GO" id="GO:0061513">
    <property type="term" value="F:glucose 6-phosphate:phosphate antiporter activity"/>
    <property type="evidence" value="ECO:0007669"/>
    <property type="project" value="TreeGrafter"/>
</dbReference>
<proteinExistence type="predicted"/>
<evidence type="ECO:0000259" key="7">
    <source>
        <dbReference type="PROSITE" id="PS50850"/>
    </source>
</evidence>
<evidence type="ECO:0000256" key="4">
    <source>
        <dbReference type="ARBA" id="ARBA00022989"/>
    </source>
</evidence>
<dbReference type="PANTHER" id="PTHR43826">
    <property type="entry name" value="GLUCOSE-6-PHOSPHATE EXCHANGER SLC37A4"/>
    <property type="match status" value="1"/>
</dbReference>
<feature type="transmembrane region" description="Helical" evidence="6">
    <location>
        <begin position="101"/>
        <end position="124"/>
    </location>
</feature>
<evidence type="ECO:0000256" key="2">
    <source>
        <dbReference type="ARBA" id="ARBA00022448"/>
    </source>
</evidence>
<evidence type="ECO:0000256" key="1">
    <source>
        <dbReference type="ARBA" id="ARBA00004651"/>
    </source>
</evidence>
<dbReference type="InterPro" id="IPR020846">
    <property type="entry name" value="MFS_dom"/>
</dbReference>
<dbReference type="InterPro" id="IPR036259">
    <property type="entry name" value="MFS_trans_sf"/>
</dbReference>
<dbReference type="OrthoDB" id="244640at2"/>
<dbReference type="GO" id="GO:0005886">
    <property type="term" value="C:plasma membrane"/>
    <property type="evidence" value="ECO:0007669"/>
    <property type="project" value="UniProtKB-SubCell"/>
</dbReference>
<feature type="transmembrane region" description="Helical" evidence="6">
    <location>
        <begin position="43"/>
        <end position="62"/>
    </location>
</feature>
<dbReference type="Gene3D" id="1.20.1250.20">
    <property type="entry name" value="MFS general substrate transporter like domains"/>
    <property type="match status" value="2"/>
</dbReference>
<evidence type="ECO:0000256" key="3">
    <source>
        <dbReference type="ARBA" id="ARBA00022692"/>
    </source>
</evidence>
<feature type="transmembrane region" description="Helical" evidence="6">
    <location>
        <begin position="136"/>
        <end position="160"/>
    </location>
</feature>
<sequence length="421" mass="46526">MDKHDSKYRWVVFATVLTAYFLIVSQRTAPGLISYQLMKDFSVTASTIGLLTSIQFFAYASLQIPIGILSDRFGPNIFLIGGTLLTGVGTLIYSIAPSESFLFLARLLVGVGDATIWVNLVLILSMWFKVNEYIGLLGIAGMTGSFGFLLASVPFSVWISLTGWRVPFFTMGIILCLWAALLYFVLVKWPKQMDKVHPINKSIEKIELKRENPVVILRRVFSDPHAWATFFCHFGVVGTYIGFIGSWAVPYGMDMYDMTRSHASQLIMIGLIGAIIGAPLTSWISIQIGSIKRSYIMVHVTVLSSWTAFLLFSGKPPYSVLVVLFFLIGYGSGASALTFVIVRKSFNQNEVGVVSGFANTGGFLSAVLLPSIFGKVLDHFHMVDISIGYNFGFIIPVVFSIIGLTGALFLMEHRLPKIQLE</sequence>
<feature type="transmembrane region" description="Helical" evidence="6">
    <location>
        <begin position="353"/>
        <end position="373"/>
    </location>
</feature>
<evidence type="ECO:0000313" key="9">
    <source>
        <dbReference type="Proteomes" id="UP000294292"/>
    </source>
</evidence>
<dbReference type="Pfam" id="PF07690">
    <property type="entry name" value="MFS_1"/>
    <property type="match status" value="1"/>
</dbReference>
<dbReference type="Proteomes" id="UP000294292">
    <property type="component" value="Chromosome"/>
</dbReference>
<evidence type="ECO:0000256" key="5">
    <source>
        <dbReference type="ARBA" id="ARBA00023136"/>
    </source>
</evidence>
<feature type="transmembrane region" description="Helical" evidence="6">
    <location>
        <begin position="166"/>
        <end position="186"/>
    </location>
</feature>
<dbReference type="InterPro" id="IPR011701">
    <property type="entry name" value="MFS"/>
</dbReference>
<dbReference type="SUPFAM" id="SSF103473">
    <property type="entry name" value="MFS general substrate transporter"/>
    <property type="match status" value="1"/>
</dbReference>
<evidence type="ECO:0000256" key="6">
    <source>
        <dbReference type="SAM" id="Phobius"/>
    </source>
</evidence>
<keyword evidence="4 6" id="KW-1133">Transmembrane helix</keyword>
<accession>A0A4P6ZVT2</accession>
<dbReference type="KEGG" id="panc:E2636_02715"/>
<keyword evidence="3 6" id="KW-0812">Transmembrane</keyword>
<keyword evidence="5 6" id="KW-0472">Membrane</keyword>